<protein>
    <submittedName>
        <fullName evidence="1">Uncharacterized protein</fullName>
    </submittedName>
</protein>
<reference evidence="1" key="1">
    <citation type="journal article" date="2017" name="J. Phycol.">
        <title>Analysis of chloroplast genomes and a supermatrix inform reclassification of the Rhodomelaceae (Rhodophyta).</title>
        <authorList>
            <person name="Diaz-Tapia P."/>
            <person name="Maggs C.A."/>
            <person name="West J.A."/>
            <person name="Verbruggen H."/>
        </authorList>
    </citation>
    <scope>NUCLEOTIDE SEQUENCE</scope>
    <source>
        <strain evidence="1">PD1676</strain>
    </source>
</reference>
<dbReference type="GeneID" id="33361691"/>
<geneLocation type="chloroplast" evidence="1"/>
<keyword evidence="1" id="KW-0150">Chloroplast</keyword>
<evidence type="ECO:0000313" key="1">
    <source>
        <dbReference type="EMBL" id="ARW68454.1"/>
    </source>
</evidence>
<dbReference type="RefSeq" id="YP_009399057.1">
    <property type="nucleotide sequence ID" value="NC_035295.1"/>
</dbReference>
<dbReference type="AlphaFoldDB" id="A0A1Z1MRW4"/>
<organism evidence="1">
    <name type="scientific">Taenioma perpusillum</name>
    <dbReference type="NCBI Taxonomy" id="210852"/>
    <lineage>
        <taxon>Eukaryota</taxon>
        <taxon>Rhodophyta</taxon>
        <taxon>Florideophyceae</taxon>
        <taxon>Rhodymeniophycidae</taxon>
        <taxon>Ceramiales</taxon>
        <taxon>Delesseriaceae</taxon>
        <taxon>Taenioma</taxon>
    </lineage>
</organism>
<keyword evidence="1" id="KW-0934">Plastid</keyword>
<sequence>MKLLIFFNKKDIKVCNIIYSKRILKYISNYITKES</sequence>
<name>A0A1Z1MRW4_9FLOR</name>
<proteinExistence type="predicted"/>
<dbReference type="EMBL" id="MF101452">
    <property type="protein sequence ID" value="ARW68454.1"/>
    <property type="molecule type" value="Genomic_DNA"/>
</dbReference>
<accession>A0A1Z1MRW4</accession>
<gene>
    <name evidence="1" type="primary">orf35</name>
</gene>